<dbReference type="Proteomes" id="UP001597369">
    <property type="component" value="Unassembled WGS sequence"/>
</dbReference>
<comment type="caution">
    <text evidence="3">The sequence shown here is derived from an EMBL/GenBank/DDBJ whole genome shotgun (WGS) entry which is preliminary data.</text>
</comment>
<evidence type="ECO:0000259" key="2">
    <source>
        <dbReference type="Pfam" id="PF00534"/>
    </source>
</evidence>
<accession>A0ABW4X0Q8</accession>
<feature type="domain" description="Glycosyl transferase family 1" evidence="2">
    <location>
        <begin position="180"/>
        <end position="334"/>
    </location>
</feature>
<dbReference type="PANTHER" id="PTHR46401">
    <property type="entry name" value="GLYCOSYLTRANSFERASE WBBK-RELATED"/>
    <property type="match status" value="1"/>
</dbReference>
<keyword evidence="4" id="KW-1185">Reference proteome</keyword>
<proteinExistence type="predicted"/>
<dbReference type="Pfam" id="PF00534">
    <property type="entry name" value="Glycos_transf_1"/>
    <property type="match status" value="1"/>
</dbReference>
<gene>
    <name evidence="3" type="ORF">ACFSKU_12650</name>
</gene>
<dbReference type="RefSeq" id="WP_229957798.1">
    <property type="nucleotide sequence ID" value="NZ_JAJJWI010000002.1"/>
</dbReference>
<dbReference type="Gene3D" id="3.40.50.2000">
    <property type="entry name" value="Glycogen Phosphorylase B"/>
    <property type="match status" value="2"/>
</dbReference>
<dbReference type="SUPFAM" id="SSF53756">
    <property type="entry name" value="UDP-Glycosyltransferase/glycogen phosphorylase"/>
    <property type="match status" value="1"/>
</dbReference>
<dbReference type="PANTHER" id="PTHR46401:SF2">
    <property type="entry name" value="GLYCOSYLTRANSFERASE WBBK-RELATED"/>
    <property type="match status" value="1"/>
</dbReference>
<evidence type="ECO:0000313" key="3">
    <source>
        <dbReference type="EMBL" id="MFD2067737.1"/>
    </source>
</evidence>
<sequence>MLHRVELPVIVNARFLTQPVTGVQRFAIEISLHLKRLLPNVVFVSPQEVLNKDIAKILEVVKIGKVTGHAWEQAELPLYLRKQGSPLLINLCNTAPLLYKNKVVCIHDLAFLVNPQWFSRMFSQLYKVLIPRVVKSSRKILTVSEFSKGSIKSILHVPDSDIEVIYNAVSENIFNSLEKKINNYGDYILAVGSLDPRKNLKRLILAFNSCKLKETKLVIVGAASKVFKDEELQQLVQENRSIILTGYLTDEELKNAYQHAKIFIYPSLFEGFGLPPLEAMHCGCATVVSNTTSLPEVCADASLYVNPNSVEELANRMSLLIENESLRSSLIMKGFERSKHFSWEKSSKRLVQVIESLR</sequence>
<dbReference type="EMBL" id="JBHUHV010000037">
    <property type="protein sequence ID" value="MFD2067737.1"/>
    <property type="molecule type" value="Genomic_DNA"/>
</dbReference>
<organism evidence="3 4">
    <name type="scientific">Pontibacter silvestris</name>
    <dbReference type="NCBI Taxonomy" id="2305183"/>
    <lineage>
        <taxon>Bacteria</taxon>
        <taxon>Pseudomonadati</taxon>
        <taxon>Bacteroidota</taxon>
        <taxon>Cytophagia</taxon>
        <taxon>Cytophagales</taxon>
        <taxon>Hymenobacteraceae</taxon>
        <taxon>Pontibacter</taxon>
    </lineage>
</organism>
<dbReference type="InterPro" id="IPR001296">
    <property type="entry name" value="Glyco_trans_1"/>
</dbReference>
<evidence type="ECO:0000256" key="1">
    <source>
        <dbReference type="ARBA" id="ARBA00022679"/>
    </source>
</evidence>
<keyword evidence="1" id="KW-0808">Transferase</keyword>
<name>A0ABW4X0Q8_9BACT</name>
<reference evidence="4" key="1">
    <citation type="journal article" date="2019" name="Int. J. Syst. Evol. Microbiol.">
        <title>The Global Catalogue of Microorganisms (GCM) 10K type strain sequencing project: providing services to taxonomists for standard genome sequencing and annotation.</title>
        <authorList>
            <consortium name="The Broad Institute Genomics Platform"/>
            <consortium name="The Broad Institute Genome Sequencing Center for Infectious Disease"/>
            <person name="Wu L."/>
            <person name="Ma J."/>
        </authorList>
    </citation>
    <scope>NUCLEOTIDE SEQUENCE [LARGE SCALE GENOMIC DNA]</scope>
    <source>
        <strain evidence="4">JCM 16545</strain>
    </source>
</reference>
<protein>
    <submittedName>
        <fullName evidence="3">Glycosyltransferase family 4 protein</fullName>
    </submittedName>
</protein>
<dbReference type="CDD" id="cd03809">
    <property type="entry name" value="GT4_MtfB-like"/>
    <property type="match status" value="1"/>
</dbReference>
<evidence type="ECO:0000313" key="4">
    <source>
        <dbReference type="Proteomes" id="UP001597369"/>
    </source>
</evidence>